<dbReference type="RefSeq" id="WP_108601068.1">
    <property type="nucleotide sequence ID" value="NZ_CP026604.1"/>
</dbReference>
<dbReference type="InterPro" id="IPR051599">
    <property type="entry name" value="Cell_Envelope_Assoc"/>
</dbReference>
<dbReference type="Proteomes" id="UP000244441">
    <property type="component" value="Chromosome"/>
</dbReference>
<feature type="transmembrane region" description="Helical" evidence="1">
    <location>
        <begin position="7"/>
        <end position="31"/>
    </location>
</feature>
<sequence>MFIIKKLVASFIMPLPLAILLILAASLLFILTKRKKLAISLNLAGLILLMVTTMPFLTNGLLQTLESRHMYTLDTEYMSDITTRPNAIIVLGCGHKNIEPMPITSQLAHCSLARTVEGVRLALKYPELDLIFTGYSGNHPISNAKMNSELALQLGIKPSRIHVFESPKDTAEEARVIKQHFDNSDFILVTEASHMARSVNEFKQAGLRVIPNPTRHLYTDLDNYYWYQLKPSAFWLEQSERLIYEHLGLIYQKIKY</sequence>
<dbReference type="OrthoDB" id="9809813at2"/>
<dbReference type="Pfam" id="PF02698">
    <property type="entry name" value="DUF218"/>
    <property type="match status" value="1"/>
</dbReference>
<gene>
    <name evidence="3" type="ORF">C2869_00385</name>
</gene>
<dbReference type="PANTHER" id="PTHR30336">
    <property type="entry name" value="INNER MEMBRANE PROTEIN, PROBABLE PERMEASE"/>
    <property type="match status" value="1"/>
</dbReference>
<evidence type="ECO:0000259" key="2">
    <source>
        <dbReference type="Pfam" id="PF02698"/>
    </source>
</evidence>
<reference evidence="3 4" key="1">
    <citation type="submission" date="2018-01" db="EMBL/GenBank/DDBJ databases">
        <title>Genome sequence of a Cantenovulum-like bacteria.</title>
        <authorList>
            <person name="Tan W.R."/>
            <person name="Lau N.-S."/>
            <person name="Go F."/>
            <person name="Amirul A.-A.A."/>
        </authorList>
    </citation>
    <scope>NUCLEOTIDE SEQUENCE [LARGE SCALE GENOMIC DNA]</scope>
    <source>
        <strain evidence="3 4">CCB-QB4</strain>
    </source>
</reference>
<organism evidence="3 4">
    <name type="scientific">Saccharobesus litoralis</name>
    <dbReference type="NCBI Taxonomy" id="2172099"/>
    <lineage>
        <taxon>Bacteria</taxon>
        <taxon>Pseudomonadati</taxon>
        <taxon>Pseudomonadota</taxon>
        <taxon>Gammaproteobacteria</taxon>
        <taxon>Alteromonadales</taxon>
        <taxon>Alteromonadaceae</taxon>
        <taxon>Saccharobesus</taxon>
    </lineage>
</organism>
<keyword evidence="1" id="KW-0812">Transmembrane</keyword>
<protein>
    <recommendedName>
        <fullName evidence="2">DUF218 domain-containing protein</fullName>
    </recommendedName>
</protein>
<name>A0A2S0VLA0_9ALTE</name>
<feature type="domain" description="DUF218" evidence="2">
    <location>
        <begin position="87"/>
        <end position="248"/>
    </location>
</feature>
<proteinExistence type="predicted"/>
<evidence type="ECO:0000256" key="1">
    <source>
        <dbReference type="SAM" id="Phobius"/>
    </source>
</evidence>
<evidence type="ECO:0000313" key="3">
    <source>
        <dbReference type="EMBL" id="AWB64989.1"/>
    </source>
</evidence>
<keyword evidence="1" id="KW-0472">Membrane</keyword>
<dbReference type="EMBL" id="CP026604">
    <property type="protein sequence ID" value="AWB64989.1"/>
    <property type="molecule type" value="Genomic_DNA"/>
</dbReference>
<dbReference type="GO" id="GO:0005886">
    <property type="term" value="C:plasma membrane"/>
    <property type="evidence" value="ECO:0007669"/>
    <property type="project" value="TreeGrafter"/>
</dbReference>
<feature type="transmembrane region" description="Helical" evidence="1">
    <location>
        <begin position="37"/>
        <end position="62"/>
    </location>
</feature>
<keyword evidence="1" id="KW-1133">Transmembrane helix</keyword>
<dbReference type="AlphaFoldDB" id="A0A2S0VLA0"/>
<dbReference type="InterPro" id="IPR003848">
    <property type="entry name" value="DUF218"/>
</dbReference>
<dbReference type="KEGG" id="cate:C2869_00385"/>
<accession>A0A2S0VLA0</accession>
<dbReference type="GO" id="GO:0043164">
    <property type="term" value="P:Gram-negative-bacterium-type cell wall biogenesis"/>
    <property type="evidence" value="ECO:0007669"/>
    <property type="project" value="TreeGrafter"/>
</dbReference>
<dbReference type="GO" id="GO:0000270">
    <property type="term" value="P:peptidoglycan metabolic process"/>
    <property type="evidence" value="ECO:0007669"/>
    <property type="project" value="TreeGrafter"/>
</dbReference>
<keyword evidence="4" id="KW-1185">Reference proteome</keyword>
<dbReference type="CDD" id="cd06259">
    <property type="entry name" value="YdcF-like"/>
    <property type="match status" value="1"/>
</dbReference>
<dbReference type="PANTHER" id="PTHR30336:SF4">
    <property type="entry name" value="ENVELOPE BIOGENESIS FACTOR ELYC"/>
    <property type="match status" value="1"/>
</dbReference>
<evidence type="ECO:0000313" key="4">
    <source>
        <dbReference type="Proteomes" id="UP000244441"/>
    </source>
</evidence>